<reference evidence="2 3" key="1">
    <citation type="journal article" date="2018" name="Plant J.">
        <title>Genome sequences of Chlorella sorokiniana UTEX 1602 and Micractinium conductrix SAG 241.80: implications to maltose excretion by a green alga.</title>
        <authorList>
            <person name="Arriola M.B."/>
            <person name="Velmurugan N."/>
            <person name="Zhang Y."/>
            <person name="Plunkett M.H."/>
            <person name="Hondzo H."/>
            <person name="Barney B.M."/>
        </authorList>
    </citation>
    <scope>NUCLEOTIDE SEQUENCE [LARGE SCALE GENOMIC DNA]</scope>
    <source>
        <strain evidence="3">UTEX 1602</strain>
    </source>
</reference>
<organism evidence="2 3">
    <name type="scientific">Chlorella sorokiniana</name>
    <name type="common">Freshwater green alga</name>
    <dbReference type="NCBI Taxonomy" id="3076"/>
    <lineage>
        <taxon>Eukaryota</taxon>
        <taxon>Viridiplantae</taxon>
        <taxon>Chlorophyta</taxon>
        <taxon>core chlorophytes</taxon>
        <taxon>Trebouxiophyceae</taxon>
        <taxon>Chlorellales</taxon>
        <taxon>Chlorellaceae</taxon>
        <taxon>Chlorella clade</taxon>
        <taxon>Chlorella</taxon>
    </lineage>
</organism>
<dbReference type="EMBL" id="LHPG02000005">
    <property type="protein sequence ID" value="PRW58299.1"/>
    <property type="molecule type" value="Genomic_DNA"/>
</dbReference>
<evidence type="ECO:0000313" key="3">
    <source>
        <dbReference type="Proteomes" id="UP000239899"/>
    </source>
</evidence>
<evidence type="ECO:0000313" key="2">
    <source>
        <dbReference type="EMBL" id="PRW58299.1"/>
    </source>
</evidence>
<feature type="region of interest" description="Disordered" evidence="1">
    <location>
        <begin position="242"/>
        <end position="268"/>
    </location>
</feature>
<dbReference type="PANTHER" id="PTHR14494">
    <property type="entry name" value="ALADIN/ADRACALIN/AAAS"/>
    <property type="match status" value="1"/>
</dbReference>
<feature type="compositionally biased region" description="Low complexity" evidence="1">
    <location>
        <begin position="245"/>
        <end position="259"/>
    </location>
</feature>
<proteinExistence type="predicted"/>
<dbReference type="STRING" id="3076.A0A2P6TW63"/>
<protein>
    <submittedName>
        <fullName evidence="2">Aladin isoform X1</fullName>
    </submittedName>
</protein>
<dbReference type="OrthoDB" id="512984at2759"/>
<accession>A0A2P6TW63</accession>
<dbReference type="Proteomes" id="UP000239899">
    <property type="component" value="Unassembled WGS sequence"/>
</dbReference>
<dbReference type="GO" id="GO:0005643">
    <property type="term" value="C:nuclear pore"/>
    <property type="evidence" value="ECO:0007669"/>
    <property type="project" value="TreeGrafter"/>
</dbReference>
<dbReference type="InterPro" id="IPR015943">
    <property type="entry name" value="WD40/YVTN_repeat-like_dom_sf"/>
</dbReference>
<name>A0A2P6TW63_CHLSO</name>
<comment type="caution">
    <text evidence="2">The sequence shown here is derived from an EMBL/GenBank/DDBJ whole genome shotgun (WGS) entry which is preliminary data.</text>
</comment>
<sequence>MVWLKAPTAGTVTTLSWHPQGHLLAGASPGSPGFFVWDVATGTATPISAGPEPACLLRWSPCGSYLLAAQPGGSFRIWETQTWWSQSWAAAEGGASPSSGGRLVEAAWGPDCRSLLLAYEGSPQLVSLHFTGEPPSLQAQLLPLPLAELNAGGAAKGSTAGLVQAVAWDARAQRLAIALGGSHPAAGCAALYDTRCDPILSARFIGFLRLGPLGGSGSGGAAGGSRAAAAVEPDWEEIRPEEVAEAAGAAGSSAAAQRPAGGGSGTGAAATVGASEALQALAFLPGFGQGAVLAARCGDQRVAAVPLYFAA</sequence>
<evidence type="ECO:0000256" key="1">
    <source>
        <dbReference type="SAM" id="MobiDB-lite"/>
    </source>
</evidence>
<dbReference type="InterPro" id="IPR045139">
    <property type="entry name" value="Aladin"/>
</dbReference>
<dbReference type="SUPFAM" id="SSF82171">
    <property type="entry name" value="DPP6 N-terminal domain-like"/>
    <property type="match status" value="1"/>
</dbReference>
<dbReference type="Gene3D" id="2.130.10.10">
    <property type="entry name" value="YVTN repeat-like/Quinoprotein amine dehydrogenase"/>
    <property type="match status" value="1"/>
</dbReference>
<dbReference type="AlphaFoldDB" id="A0A2P6TW63"/>
<dbReference type="PANTHER" id="PTHR14494:SF0">
    <property type="entry name" value="ALADIN"/>
    <property type="match status" value="1"/>
</dbReference>
<gene>
    <name evidence="2" type="ORF">C2E21_3192</name>
</gene>
<dbReference type="GO" id="GO:0006913">
    <property type="term" value="P:nucleocytoplasmic transport"/>
    <property type="evidence" value="ECO:0007669"/>
    <property type="project" value="TreeGrafter"/>
</dbReference>
<keyword evidence="3" id="KW-1185">Reference proteome</keyword>